<evidence type="ECO:0000313" key="2">
    <source>
        <dbReference type="EMBL" id="KAF4616473.1"/>
    </source>
</evidence>
<evidence type="ECO:0000313" key="3">
    <source>
        <dbReference type="Proteomes" id="UP000521872"/>
    </source>
</evidence>
<dbReference type="AlphaFoldDB" id="A0A8H4QTA6"/>
<protein>
    <submittedName>
        <fullName evidence="2">Uncharacterized protein</fullName>
    </submittedName>
</protein>
<gene>
    <name evidence="2" type="ORF">D9613_008437</name>
</gene>
<accession>A0A8H4QTA6</accession>
<comment type="caution">
    <text evidence="2">The sequence shown here is derived from an EMBL/GenBank/DDBJ whole genome shotgun (WGS) entry which is preliminary data.</text>
</comment>
<keyword evidence="1" id="KW-0732">Signal</keyword>
<proteinExistence type="predicted"/>
<keyword evidence="3" id="KW-1185">Reference proteome</keyword>
<organism evidence="2 3">
    <name type="scientific">Agrocybe pediades</name>
    <dbReference type="NCBI Taxonomy" id="84607"/>
    <lineage>
        <taxon>Eukaryota</taxon>
        <taxon>Fungi</taxon>
        <taxon>Dikarya</taxon>
        <taxon>Basidiomycota</taxon>
        <taxon>Agaricomycotina</taxon>
        <taxon>Agaricomycetes</taxon>
        <taxon>Agaricomycetidae</taxon>
        <taxon>Agaricales</taxon>
        <taxon>Agaricineae</taxon>
        <taxon>Strophariaceae</taxon>
        <taxon>Agrocybe</taxon>
    </lineage>
</organism>
<feature type="signal peptide" evidence="1">
    <location>
        <begin position="1"/>
        <end position="20"/>
    </location>
</feature>
<evidence type="ECO:0000256" key="1">
    <source>
        <dbReference type="SAM" id="SignalP"/>
    </source>
</evidence>
<sequence>MLMKIFWTIALVLFHSLVAARPIPSTTTTAAKSSPLNPVFERKPVPLNWRAKRALRESVESLVRRNTPGQKENVYLLRSLEESEFMDVHSREFQSLRKRWTGGHGAHMQVA</sequence>
<dbReference type="Proteomes" id="UP000521872">
    <property type="component" value="Unassembled WGS sequence"/>
</dbReference>
<name>A0A8H4QTA6_9AGAR</name>
<dbReference type="EMBL" id="JAACJL010000031">
    <property type="protein sequence ID" value="KAF4616473.1"/>
    <property type="molecule type" value="Genomic_DNA"/>
</dbReference>
<reference evidence="2 3" key="1">
    <citation type="submission" date="2019-12" db="EMBL/GenBank/DDBJ databases">
        <authorList>
            <person name="Floudas D."/>
            <person name="Bentzer J."/>
            <person name="Ahren D."/>
            <person name="Johansson T."/>
            <person name="Persson P."/>
            <person name="Tunlid A."/>
        </authorList>
    </citation>
    <scope>NUCLEOTIDE SEQUENCE [LARGE SCALE GENOMIC DNA]</scope>
    <source>
        <strain evidence="2 3">CBS 102.39</strain>
    </source>
</reference>
<feature type="chain" id="PRO_5034825755" evidence="1">
    <location>
        <begin position="21"/>
        <end position="111"/>
    </location>
</feature>